<dbReference type="AlphaFoldDB" id="A0A0E9TMR2"/>
<protein>
    <submittedName>
        <fullName evidence="1">Uncharacterized protein</fullName>
    </submittedName>
</protein>
<sequence length="25" mass="2748">MFRLDSSILPGRNNVNNPLILHGGL</sequence>
<name>A0A0E9TMR2_ANGAN</name>
<evidence type="ECO:0000313" key="1">
    <source>
        <dbReference type="EMBL" id="JAH54881.1"/>
    </source>
</evidence>
<reference evidence="1" key="1">
    <citation type="submission" date="2014-11" db="EMBL/GenBank/DDBJ databases">
        <authorList>
            <person name="Amaro Gonzalez C."/>
        </authorList>
    </citation>
    <scope>NUCLEOTIDE SEQUENCE</scope>
</reference>
<accession>A0A0E9TMR2</accession>
<reference evidence="1" key="2">
    <citation type="journal article" date="2015" name="Fish Shellfish Immunol.">
        <title>Early steps in the European eel (Anguilla anguilla)-Vibrio vulnificus interaction in the gills: Role of the RtxA13 toxin.</title>
        <authorList>
            <person name="Callol A."/>
            <person name="Pajuelo D."/>
            <person name="Ebbesson L."/>
            <person name="Teles M."/>
            <person name="MacKenzie S."/>
            <person name="Amaro C."/>
        </authorList>
    </citation>
    <scope>NUCLEOTIDE SEQUENCE</scope>
</reference>
<proteinExistence type="predicted"/>
<organism evidence="1">
    <name type="scientific">Anguilla anguilla</name>
    <name type="common">European freshwater eel</name>
    <name type="synonym">Muraena anguilla</name>
    <dbReference type="NCBI Taxonomy" id="7936"/>
    <lineage>
        <taxon>Eukaryota</taxon>
        <taxon>Metazoa</taxon>
        <taxon>Chordata</taxon>
        <taxon>Craniata</taxon>
        <taxon>Vertebrata</taxon>
        <taxon>Euteleostomi</taxon>
        <taxon>Actinopterygii</taxon>
        <taxon>Neopterygii</taxon>
        <taxon>Teleostei</taxon>
        <taxon>Anguilliformes</taxon>
        <taxon>Anguillidae</taxon>
        <taxon>Anguilla</taxon>
    </lineage>
</organism>
<dbReference type="EMBL" id="GBXM01053696">
    <property type="protein sequence ID" value="JAH54881.1"/>
    <property type="molecule type" value="Transcribed_RNA"/>
</dbReference>